<dbReference type="GO" id="GO:0005663">
    <property type="term" value="C:DNA replication factor C complex"/>
    <property type="evidence" value="ECO:0007669"/>
    <property type="project" value="InterPro"/>
</dbReference>
<accession>A0A3B5M432</accession>
<keyword evidence="5" id="KW-1185">Reference proteome</keyword>
<reference evidence="4" key="2">
    <citation type="submission" date="2025-09" db="UniProtKB">
        <authorList>
            <consortium name="Ensembl"/>
        </authorList>
    </citation>
    <scope>IDENTIFICATION</scope>
</reference>
<feature type="compositionally biased region" description="Basic residues" evidence="2">
    <location>
        <begin position="139"/>
        <end position="149"/>
    </location>
</feature>
<feature type="compositionally biased region" description="Acidic residues" evidence="2">
    <location>
        <begin position="68"/>
        <end position="83"/>
    </location>
</feature>
<dbReference type="GO" id="GO:0005524">
    <property type="term" value="F:ATP binding"/>
    <property type="evidence" value="ECO:0007669"/>
    <property type="project" value="InterPro"/>
</dbReference>
<name>A0A3B5M432_9TELE</name>
<feature type="compositionally biased region" description="Basic and acidic residues" evidence="2">
    <location>
        <begin position="124"/>
        <end position="138"/>
    </location>
</feature>
<dbReference type="Pfam" id="PF08519">
    <property type="entry name" value="RFC1"/>
    <property type="match status" value="1"/>
</dbReference>
<reference evidence="4" key="1">
    <citation type="submission" date="2025-08" db="UniProtKB">
        <authorList>
            <consortium name="Ensembl"/>
        </authorList>
    </citation>
    <scope>IDENTIFICATION</scope>
</reference>
<evidence type="ECO:0000256" key="1">
    <source>
        <dbReference type="ARBA" id="ARBA00022705"/>
    </source>
</evidence>
<protein>
    <recommendedName>
        <fullName evidence="3">DNA replication factor RFC1 C-terminal domain-containing protein</fullName>
    </recommendedName>
</protein>
<keyword evidence="1" id="KW-0235">DNA replication</keyword>
<evidence type="ECO:0000256" key="2">
    <source>
        <dbReference type="SAM" id="MobiDB-lite"/>
    </source>
</evidence>
<proteinExistence type="predicted"/>
<dbReference type="STRING" id="32473.ENSXCOP00000018217"/>
<dbReference type="GO" id="GO:0003689">
    <property type="term" value="F:DNA clamp loader activity"/>
    <property type="evidence" value="ECO:0007669"/>
    <property type="project" value="InterPro"/>
</dbReference>
<dbReference type="Proteomes" id="UP000261380">
    <property type="component" value="Unplaced"/>
</dbReference>
<dbReference type="InterPro" id="IPR013725">
    <property type="entry name" value="DNA_replication_fac_RFC1_C"/>
</dbReference>
<feature type="region of interest" description="Disordered" evidence="2">
    <location>
        <begin position="50"/>
        <end position="85"/>
    </location>
</feature>
<evidence type="ECO:0000259" key="3">
    <source>
        <dbReference type="Pfam" id="PF08519"/>
    </source>
</evidence>
<feature type="domain" description="DNA replication factor RFC1 C-terminal" evidence="3">
    <location>
        <begin position="1"/>
        <end position="67"/>
    </location>
</feature>
<evidence type="ECO:0000313" key="4">
    <source>
        <dbReference type="Ensembl" id="ENSXCOP00000018217.1"/>
    </source>
</evidence>
<feature type="region of interest" description="Disordered" evidence="2">
    <location>
        <begin position="120"/>
        <end position="149"/>
    </location>
</feature>
<feature type="compositionally biased region" description="Basic and acidic residues" evidence="2">
    <location>
        <begin position="57"/>
        <end position="67"/>
    </location>
</feature>
<organism evidence="4 5">
    <name type="scientific">Xiphophorus couchianus</name>
    <name type="common">Monterrey platyfish</name>
    <dbReference type="NCBI Taxonomy" id="32473"/>
    <lineage>
        <taxon>Eukaryota</taxon>
        <taxon>Metazoa</taxon>
        <taxon>Chordata</taxon>
        <taxon>Craniata</taxon>
        <taxon>Vertebrata</taxon>
        <taxon>Euteleostomi</taxon>
        <taxon>Actinopterygii</taxon>
        <taxon>Neopterygii</taxon>
        <taxon>Teleostei</taxon>
        <taxon>Neoteleostei</taxon>
        <taxon>Acanthomorphata</taxon>
        <taxon>Ovalentaria</taxon>
        <taxon>Atherinomorphae</taxon>
        <taxon>Cyprinodontiformes</taxon>
        <taxon>Poeciliidae</taxon>
        <taxon>Poeciliinae</taxon>
        <taxon>Xiphophorus</taxon>
    </lineage>
</organism>
<dbReference type="GO" id="GO:0006260">
    <property type="term" value="P:DNA replication"/>
    <property type="evidence" value="ECO:0007669"/>
    <property type="project" value="UniProtKB-KW"/>
</dbReference>
<dbReference type="Ensembl" id="ENSXCOT00000018448.1">
    <property type="protein sequence ID" value="ENSXCOP00000018217.1"/>
    <property type="gene ID" value="ENSXCOG00000013724.1"/>
</dbReference>
<evidence type="ECO:0000313" key="5">
    <source>
        <dbReference type="Proteomes" id="UP000261380"/>
    </source>
</evidence>
<dbReference type="AlphaFoldDB" id="A0A3B5M432"/>
<sequence>MDYMHYLRQALLHPLQRHGAEGAAQAVQLLDDYKLLKEDVDSIMEISVWGGQPDPYSKLDSKVRADLDGGDEGPDDQESGDEAEGLKADAMIKVSVFRPEEDFLFCFLVIHLFGFSLQQKKTKTTKESTKEKKQESGKGKGKGKGKAKK</sequence>